<feature type="region of interest" description="Disordered" evidence="1">
    <location>
        <begin position="37"/>
        <end position="58"/>
    </location>
</feature>
<reference evidence="2 3" key="1">
    <citation type="submission" date="2018-06" db="EMBL/GenBank/DDBJ databases">
        <title>Complete Genomes of Monosporascus.</title>
        <authorList>
            <person name="Robinson A.J."/>
            <person name="Natvig D.O."/>
        </authorList>
    </citation>
    <scope>NUCLEOTIDE SEQUENCE [LARGE SCALE GENOMIC DNA]</scope>
    <source>
        <strain evidence="2 3">CBS 609.92</strain>
    </source>
</reference>
<name>A0ABY0HD58_9PEZI</name>
<evidence type="ECO:0000256" key="1">
    <source>
        <dbReference type="SAM" id="MobiDB-lite"/>
    </source>
</evidence>
<gene>
    <name evidence="2" type="ORF">DL762_002558</name>
</gene>
<organism evidence="2 3">
    <name type="scientific">Monosporascus cannonballus</name>
    <dbReference type="NCBI Taxonomy" id="155416"/>
    <lineage>
        <taxon>Eukaryota</taxon>
        <taxon>Fungi</taxon>
        <taxon>Dikarya</taxon>
        <taxon>Ascomycota</taxon>
        <taxon>Pezizomycotina</taxon>
        <taxon>Sordariomycetes</taxon>
        <taxon>Xylariomycetidae</taxon>
        <taxon>Xylariales</taxon>
        <taxon>Xylariales incertae sedis</taxon>
        <taxon>Monosporascus</taxon>
    </lineage>
</organism>
<keyword evidence="3" id="KW-1185">Reference proteome</keyword>
<evidence type="ECO:0000313" key="2">
    <source>
        <dbReference type="EMBL" id="RYO90675.1"/>
    </source>
</evidence>
<sequence length="125" mass="13449">MSTSRIAELSSRIADSTAILNDSFVANHLPTLTSAQTQGLPDEQLGKQTFDHPTPSSSAARATFGEIAAISGLSETNVRQSIRHAMVRDIFQAPRSGAISHISVSRLLAEDPVIRDWVCASREGF</sequence>
<dbReference type="Proteomes" id="UP000294003">
    <property type="component" value="Unassembled WGS sequence"/>
</dbReference>
<proteinExistence type="predicted"/>
<dbReference type="EMBL" id="QJNS01000052">
    <property type="protein sequence ID" value="RYO90675.1"/>
    <property type="molecule type" value="Genomic_DNA"/>
</dbReference>
<accession>A0ABY0HD58</accession>
<comment type="caution">
    <text evidence="2">The sequence shown here is derived from an EMBL/GenBank/DDBJ whole genome shotgun (WGS) entry which is preliminary data.</text>
</comment>
<protein>
    <submittedName>
        <fullName evidence="2">Uncharacterized protein</fullName>
    </submittedName>
</protein>
<evidence type="ECO:0000313" key="3">
    <source>
        <dbReference type="Proteomes" id="UP000294003"/>
    </source>
</evidence>